<evidence type="ECO:0000313" key="2">
    <source>
        <dbReference type="Proteomes" id="UP001054945"/>
    </source>
</evidence>
<dbReference type="AlphaFoldDB" id="A0AAV4R754"/>
<name>A0AAV4R754_CAEEX</name>
<dbReference type="Proteomes" id="UP001054945">
    <property type="component" value="Unassembled WGS sequence"/>
</dbReference>
<gene>
    <name evidence="1" type="ORF">CEXT_652661</name>
</gene>
<sequence>MLLAAEKEGDLIGLVTLKLPQKNQVVNAIWVKSSLDCIGKVFRLQEFIGSSRSERLLPKVIVCAALSTSELSQKGEFPSKMNASKGSMFQLEGNLPIEEQQSPMTVEVFHLRKSRRHSTLAYKPRVTSPPH</sequence>
<reference evidence="1 2" key="1">
    <citation type="submission" date="2021-06" db="EMBL/GenBank/DDBJ databases">
        <title>Caerostris extrusa draft genome.</title>
        <authorList>
            <person name="Kono N."/>
            <person name="Arakawa K."/>
        </authorList>
    </citation>
    <scope>NUCLEOTIDE SEQUENCE [LARGE SCALE GENOMIC DNA]</scope>
</reference>
<proteinExistence type="predicted"/>
<accession>A0AAV4R754</accession>
<organism evidence="1 2">
    <name type="scientific">Caerostris extrusa</name>
    <name type="common">Bark spider</name>
    <name type="synonym">Caerostris bankana</name>
    <dbReference type="NCBI Taxonomy" id="172846"/>
    <lineage>
        <taxon>Eukaryota</taxon>
        <taxon>Metazoa</taxon>
        <taxon>Ecdysozoa</taxon>
        <taxon>Arthropoda</taxon>
        <taxon>Chelicerata</taxon>
        <taxon>Arachnida</taxon>
        <taxon>Araneae</taxon>
        <taxon>Araneomorphae</taxon>
        <taxon>Entelegynae</taxon>
        <taxon>Araneoidea</taxon>
        <taxon>Araneidae</taxon>
        <taxon>Caerostris</taxon>
    </lineage>
</organism>
<comment type="caution">
    <text evidence="1">The sequence shown here is derived from an EMBL/GenBank/DDBJ whole genome shotgun (WGS) entry which is preliminary data.</text>
</comment>
<keyword evidence="2" id="KW-1185">Reference proteome</keyword>
<dbReference type="EMBL" id="BPLR01007338">
    <property type="protein sequence ID" value="GIY16166.1"/>
    <property type="molecule type" value="Genomic_DNA"/>
</dbReference>
<evidence type="ECO:0000313" key="1">
    <source>
        <dbReference type="EMBL" id="GIY16166.1"/>
    </source>
</evidence>
<protein>
    <submittedName>
        <fullName evidence="1">Uncharacterized protein</fullName>
    </submittedName>
</protein>